<evidence type="ECO:0000313" key="4">
    <source>
        <dbReference type="Proteomes" id="UP000663623"/>
    </source>
</evidence>
<feature type="domain" description="GFO/IDH/MocA-like oxidoreductase" evidence="2">
    <location>
        <begin position="129"/>
        <end position="254"/>
    </location>
</feature>
<name>A0ABM7NJ99_9FIRM</name>
<gene>
    <name evidence="3" type="ORF">CaldiYA01_01420</name>
</gene>
<accession>A0ABM7NJ99</accession>
<dbReference type="Pfam" id="PF22725">
    <property type="entry name" value="GFO_IDH_MocA_C3"/>
    <property type="match status" value="1"/>
</dbReference>
<organism evidence="3 4">
    <name type="scientific">Caldicellulosiruptor diazotrophicus</name>
    <dbReference type="NCBI Taxonomy" id="2806205"/>
    <lineage>
        <taxon>Bacteria</taxon>
        <taxon>Bacillati</taxon>
        <taxon>Bacillota</taxon>
        <taxon>Bacillota incertae sedis</taxon>
        <taxon>Caldicellulosiruptorales</taxon>
        <taxon>Caldicellulosiruptoraceae</taxon>
        <taxon>Caldicellulosiruptor</taxon>
    </lineage>
</organism>
<reference evidence="3 4" key="1">
    <citation type="submission" date="2021-02" db="EMBL/GenBank/DDBJ databases">
        <title>Nitrogen-fixing ability and nitrogen fixation related genes of thermophilic fermentative bacteria in the genus Caldicellulosiruptor.</title>
        <authorList>
            <person name="Chen Y."/>
            <person name="Nishihara A."/>
            <person name="Haruta S."/>
        </authorList>
    </citation>
    <scope>NUCLEOTIDE SEQUENCE [LARGE SCALE GENOMIC DNA]</scope>
    <source>
        <strain evidence="3 4">YA01</strain>
    </source>
</reference>
<dbReference type="Proteomes" id="UP000663623">
    <property type="component" value="Chromosome"/>
</dbReference>
<dbReference type="InterPro" id="IPR051450">
    <property type="entry name" value="Gfo/Idh/MocA_Oxidoreductases"/>
</dbReference>
<protein>
    <submittedName>
        <fullName evidence="3">Inositol 2-dehydrogenase</fullName>
    </submittedName>
</protein>
<dbReference type="SUPFAM" id="SSF51735">
    <property type="entry name" value="NAD(P)-binding Rossmann-fold domains"/>
    <property type="match status" value="1"/>
</dbReference>
<dbReference type="Pfam" id="PF01408">
    <property type="entry name" value="GFO_IDH_MocA"/>
    <property type="match status" value="1"/>
</dbReference>
<dbReference type="Gene3D" id="3.30.360.10">
    <property type="entry name" value="Dihydrodipicolinate Reductase, domain 2"/>
    <property type="match status" value="1"/>
</dbReference>
<dbReference type="SUPFAM" id="SSF55347">
    <property type="entry name" value="Glyceraldehyde-3-phosphate dehydrogenase-like, C-terminal domain"/>
    <property type="match status" value="1"/>
</dbReference>
<dbReference type="PANTHER" id="PTHR43377">
    <property type="entry name" value="BILIVERDIN REDUCTASE A"/>
    <property type="match status" value="1"/>
</dbReference>
<dbReference type="EMBL" id="AP024480">
    <property type="protein sequence ID" value="BCS80182.1"/>
    <property type="molecule type" value="Genomic_DNA"/>
</dbReference>
<evidence type="ECO:0000313" key="3">
    <source>
        <dbReference type="EMBL" id="BCS80182.1"/>
    </source>
</evidence>
<dbReference type="InterPro" id="IPR055170">
    <property type="entry name" value="GFO_IDH_MocA-like_dom"/>
</dbReference>
<evidence type="ECO:0000259" key="2">
    <source>
        <dbReference type="Pfam" id="PF22725"/>
    </source>
</evidence>
<dbReference type="PANTHER" id="PTHR43377:SF1">
    <property type="entry name" value="BILIVERDIN REDUCTASE A"/>
    <property type="match status" value="1"/>
</dbReference>
<dbReference type="RefSeq" id="WP_207180366.1">
    <property type="nucleotide sequence ID" value="NZ_AP024480.1"/>
</dbReference>
<dbReference type="InterPro" id="IPR000683">
    <property type="entry name" value="Gfo/Idh/MocA-like_OxRdtase_N"/>
</dbReference>
<sequence length="349" mass="39551">MINIGIIGFGWMGQIHAKNSTLIEDCKLKAVADLDPQKLRIAESLYGADVYQDYRQLLDRKDINAVYVVTPATSHYQIVKDSIEANKHVLCEKPLALTPQEVNSLREIVKKSDRKFIICFPERFAISSQEVKDMIDQGVIGEIQYIRGNFRFTMKGHDVTHGEWVFDRSKGGGLILEASVHLWDFVRWLSNQEVTSVIGVAHEYMRGNSLIEDNFAAIGYLEKGGIVCIDMSGAFPKDSATDKRFEIIGSEGYIYIDEFKNYMTINSERGIDANPGMLVKGMTYKDVMWHSHVEGGAKRLQEYFIRCIKKNEEPKPGVEDGARACEISWAIMDSLKSKKLEVIKYGKCE</sequence>
<keyword evidence="4" id="KW-1185">Reference proteome</keyword>
<feature type="domain" description="Gfo/Idh/MocA-like oxidoreductase N-terminal" evidence="1">
    <location>
        <begin position="2"/>
        <end position="117"/>
    </location>
</feature>
<evidence type="ECO:0000259" key="1">
    <source>
        <dbReference type="Pfam" id="PF01408"/>
    </source>
</evidence>
<dbReference type="InterPro" id="IPR036291">
    <property type="entry name" value="NAD(P)-bd_dom_sf"/>
</dbReference>
<proteinExistence type="predicted"/>
<dbReference type="Gene3D" id="3.40.50.720">
    <property type="entry name" value="NAD(P)-binding Rossmann-like Domain"/>
    <property type="match status" value="1"/>
</dbReference>